<keyword evidence="2" id="KW-1185">Reference proteome</keyword>
<accession>A0A4R2RQC6</accession>
<protein>
    <submittedName>
        <fullName evidence="1">Uncharacterized protein</fullName>
    </submittedName>
</protein>
<name>A0A4R2RQC6_9FIRM</name>
<dbReference type="EMBL" id="SLXT01000007">
    <property type="protein sequence ID" value="TCP64939.1"/>
    <property type="molecule type" value="Genomic_DNA"/>
</dbReference>
<comment type="caution">
    <text evidence="1">The sequence shown here is derived from an EMBL/GenBank/DDBJ whole genome shotgun (WGS) entry which is preliminary data.</text>
</comment>
<sequence>MNHWQTVECTECGTVRNRVPSHRVTDELRAEMERTHLCPYCEHTEARPLEEGIA</sequence>
<dbReference type="AlphaFoldDB" id="A0A4R2RQC6"/>
<evidence type="ECO:0000313" key="2">
    <source>
        <dbReference type="Proteomes" id="UP000294813"/>
    </source>
</evidence>
<organism evidence="1 2">
    <name type="scientific">Heliophilum fasciatum</name>
    <dbReference type="NCBI Taxonomy" id="35700"/>
    <lineage>
        <taxon>Bacteria</taxon>
        <taxon>Bacillati</taxon>
        <taxon>Bacillota</taxon>
        <taxon>Clostridia</taxon>
        <taxon>Eubacteriales</taxon>
        <taxon>Heliobacteriaceae</taxon>
        <taxon>Heliophilum</taxon>
    </lineage>
</organism>
<dbReference type="Proteomes" id="UP000294813">
    <property type="component" value="Unassembled WGS sequence"/>
</dbReference>
<gene>
    <name evidence="1" type="ORF">EDD73_1079</name>
</gene>
<evidence type="ECO:0000313" key="1">
    <source>
        <dbReference type="EMBL" id="TCP64939.1"/>
    </source>
</evidence>
<reference evidence="1 2" key="1">
    <citation type="submission" date="2019-03" db="EMBL/GenBank/DDBJ databases">
        <title>Genomic Encyclopedia of Type Strains, Phase IV (KMG-IV): sequencing the most valuable type-strain genomes for metagenomic binning, comparative biology and taxonomic classification.</title>
        <authorList>
            <person name="Goeker M."/>
        </authorList>
    </citation>
    <scope>NUCLEOTIDE SEQUENCE [LARGE SCALE GENOMIC DNA]</scope>
    <source>
        <strain evidence="1 2">DSM 11170</strain>
    </source>
</reference>
<proteinExistence type="predicted"/>
<dbReference type="RefSeq" id="WP_165876336.1">
    <property type="nucleotide sequence ID" value="NZ_JAOQNU010000007.1"/>
</dbReference>